<name>A0A7G3G598_9NEIS</name>
<sequence length="507" mass="56255">MGFIVFFLHESIMKNTLDAATKQMASQIIYQIFPERFAIGGGLSSAAKLAQAAYSHPDIVKRGWDDTTLDQPWGMQFFGGDLDGIAEKLDYLLDLGVTGVYLTPVFTAPSNHKYDAVDFFSIDPMFGGEAALLRLIAALHAKGMSLTLDAVLNHVSDSHPWFLAAKAGDATKRDWFSFTDDGGYLCWQDYGQMPELNLSTPAVRDILYRQPDSLVQHWLAKGVDNWRFDVAQDVGIEVAQEMATIIAQRFPKAGLLGELNGFSGSWFQAGGGFKGMMNYWYRTATLAWLAGEIDALQMNYALKDARAAYGLSGLLCSWNMLSSHDTPRLLTTVGSVEKAQLAMIMQFTLPGIPLVYYGEEIGMEGGADPDCRRPMRWNQGDWNHAQRQFMQDLIRIRQSNAALQYGDVLVLGDRLAGNALVFLRYTDIPGEAALVIVNLASQPLMTKLLLPYSHWYDGVPLHDAFGVAPACRVQAGSVVLNIPSQSAAIYLVSEPYQHYNFFKLRNR</sequence>
<dbReference type="Proteomes" id="UP000515917">
    <property type="component" value="Chromosome"/>
</dbReference>
<dbReference type="GO" id="GO:0005975">
    <property type="term" value="P:carbohydrate metabolic process"/>
    <property type="evidence" value="ECO:0007669"/>
    <property type="project" value="InterPro"/>
</dbReference>
<organism evidence="4 5">
    <name type="scientific">Iodobacter fluviatilis</name>
    <dbReference type="NCBI Taxonomy" id="537"/>
    <lineage>
        <taxon>Bacteria</taxon>
        <taxon>Pseudomonadati</taxon>
        <taxon>Pseudomonadota</taxon>
        <taxon>Betaproteobacteria</taxon>
        <taxon>Neisseriales</taxon>
        <taxon>Chitinibacteraceae</taxon>
        <taxon>Iodobacter</taxon>
    </lineage>
</organism>
<accession>A0A7G3G598</accession>
<dbReference type="InterPro" id="IPR006047">
    <property type="entry name" value="GH13_cat_dom"/>
</dbReference>
<dbReference type="SMART" id="SM00642">
    <property type="entry name" value="Aamy"/>
    <property type="match status" value="1"/>
</dbReference>
<keyword evidence="2" id="KW-0326">Glycosidase</keyword>
<dbReference type="Pfam" id="PF00128">
    <property type="entry name" value="Alpha-amylase"/>
    <property type="match status" value="1"/>
</dbReference>
<dbReference type="GO" id="GO:0016798">
    <property type="term" value="F:hydrolase activity, acting on glycosyl bonds"/>
    <property type="evidence" value="ECO:0007669"/>
    <property type="project" value="UniProtKB-KW"/>
</dbReference>
<evidence type="ECO:0000313" key="4">
    <source>
        <dbReference type="EMBL" id="QBC42630.1"/>
    </source>
</evidence>
<dbReference type="PANTHER" id="PTHR10357:SF210">
    <property type="entry name" value="MALTODEXTRIN GLUCOSIDASE"/>
    <property type="match status" value="1"/>
</dbReference>
<dbReference type="PANTHER" id="PTHR10357">
    <property type="entry name" value="ALPHA-AMYLASE FAMILY MEMBER"/>
    <property type="match status" value="1"/>
</dbReference>
<gene>
    <name evidence="4" type="ORF">C1H71_03040</name>
</gene>
<dbReference type="CDD" id="cd11338">
    <property type="entry name" value="AmyAc_CMD"/>
    <property type="match status" value="1"/>
</dbReference>
<dbReference type="AlphaFoldDB" id="A0A7G3G598"/>
<dbReference type="Gene3D" id="3.20.20.80">
    <property type="entry name" value="Glycosidases"/>
    <property type="match status" value="1"/>
</dbReference>
<protein>
    <recommendedName>
        <fullName evidence="3">Glycosyl hydrolase family 13 catalytic domain-containing protein</fullName>
    </recommendedName>
</protein>
<proteinExistence type="predicted"/>
<keyword evidence="5" id="KW-1185">Reference proteome</keyword>
<evidence type="ECO:0000256" key="1">
    <source>
        <dbReference type="ARBA" id="ARBA00022801"/>
    </source>
</evidence>
<keyword evidence="1" id="KW-0378">Hydrolase</keyword>
<reference evidence="4 5" key="1">
    <citation type="submission" date="2018-01" db="EMBL/GenBank/DDBJ databases">
        <title>Genome sequence of Iodobacter sp. strain PCH194 isolated from Indian Trans-Himalaya.</title>
        <authorList>
            <person name="Kumar V."/>
            <person name="Thakur V."/>
            <person name="Kumar S."/>
            <person name="Singh D."/>
        </authorList>
    </citation>
    <scope>NUCLEOTIDE SEQUENCE [LARGE SCALE GENOMIC DNA]</scope>
    <source>
        <strain evidence="4 5">PCH194</strain>
    </source>
</reference>
<dbReference type="InterPro" id="IPR017853">
    <property type="entry name" value="GH"/>
</dbReference>
<evidence type="ECO:0000256" key="2">
    <source>
        <dbReference type="ARBA" id="ARBA00023295"/>
    </source>
</evidence>
<dbReference type="KEGG" id="ifl:C1H71_03040"/>
<evidence type="ECO:0000259" key="3">
    <source>
        <dbReference type="SMART" id="SM00642"/>
    </source>
</evidence>
<dbReference type="SUPFAM" id="SSF51445">
    <property type="entry name" value="(Trans)glycosidases"/>
    <property type="match status" value="1"/>
</dbReference>
<feature type="domain" description="Glycosyl hydrolase family 13 catalytic" evidence="3">
    <location>
        <begin position="31"/>
        <end position="397"/>
    </location>
</feature>
<evidence type="ECO:0000313" key="5">
    <source>
        <dbReference type="Proteomes" id="UP000515917"/>
    </source>
</evidence>
<dbReference type="EMBL" id="CP025781">
    <property type="protein sequence ID" value="QBC42630.1"/>
    <property type="molecule type" value="Genomic_DNA"/>
</dbReference>